<dbReference type="AlphaFoldDB" id="W6MX58"/>
<dbReference type="PANTHER" id="PTHR40787">
    <property type="entry name" value="SECRETED PROTEIN"/>
    <property type="match status" value="1"/>
</dbReference>
<evidence type="ECO:0000259" key="5">
    <source>
        <dbReference type="Pfam" id="PF08314"/>
    </source>
</evidence>
<evidence type="ECO:0000313" key="6">
    <source>
        <dbReference type="EMBL" id="CDK28315.1"/>
    </source>
</evidence>
<feature type="domain" description="Sec39" evidence="5">
    <location>
        <begin position="13"/>
        <end position="780"/>
    </location>
</feature>
<dbReference type="GO" id="GO:0005783">
    <property type="term" value="C:endoplasmic reticulum"/>
    <property type="evidence" value="ECO:0007669"/>
    <property type="project" value="UniProtKB-SubCell"/>
</dbReference>
<dbReference type="GO" id="GO:0006890">
    <property type="term" value="P:retrograde vesicle-mediated transport, Golgi to endoplasmic reticulum"/>
    <property type="evidence" value="ECO:0007669"/>
    <property type="project" value="InterPro"/>
</dbReference>
<comment type="subcellular location">
    <subcellularLocation>
        <location evidence="1">Endoplasmic reticulum</location>
    </subcellularLocation>
</comment>
<reference evidence="6" key="2">
    <citation type="submission" date="2014-02" db="EMBL/GenBank/DDBJ databases">
        <title>Complete DNA sequence of /Kuraishia capsulata/ illustrates novel genomic features among budding yeasts (/Saccharomycotina/).</title>
        <authorList>
            <person name="Morales L."/>
            <person name="Noel B."/>
            <person name="Porcel B."/>
            <person name="Marcet-Houben M."/>
            <person name="Hullo M-F."/>
            <person name="Sacerdot C."/>
            <person name="Tekaia F."/>
            <person name="Leh-Louis V."/>
            <person name="Despons L."/>
            <person name="Khanna V."/>
            <person name="Aury J-M."/>
            <person name="Barbe V."/>
            <person name="Couloux A."/>
            <person name="Labadie K."/>
            <person name="Pelletier E."/>
            <person name="Souciet J-L."/>
            <person name="Boekhout T."/>
            <person name="Gabaldon T."/>
            <person name="Wincker P."/>
            <person name="Dujon B."/>
        </authorList>
    </citation>
    <scope>NUCLEOTIDE SEQUENCE</scope>
    <source>
        <strain evidence="6">CBS 1993</strain>
    </source>
</reference>
<dbReference type="InterPro" id="IPR013244">
    <property type="entry name" value="Sec39_domain"/>
</dbReference>
<protein>
    <recommendedName>
        <fullName evidence="5">Sec39 domain-containing protein</fullName>
    </recommendedName>
</protein>
<dbReference type="HOGENOM" id="CLU_344191_0_0_1"/>
<evidence type="ECO:0000256" key="2">
    <source>
        <dbReference type="ARBA" id="ARBA00022448"/>
    </source>
</evidence>
<dbReference type="Proteomes" id="UP000019384">
    <property type="component" value="Unassembled WGS sequence"/>
</dbReference>
<evidence type="ECO:0000256" key="1">
    <source>
        <dbReference type="ARBA" id="ARBA00004240"/>
    </source>
</evidence>
<sequence length="822" mass="91653">MFTNQALIISCFLASKGDVDLLGRALVKLAPLIYTETNLLLQNSVNGGDYPYDEIPSFSLYHVLGVLVCWLPKTLPAEQHSVVQQTIEAVTQYHLQNDIHKPLEANLESVFDVEEVLAEIVQEKPELATLIDVSPESVSERAKAVYQRLRLECRGLQWGQNVLLDTVGLIEDNSWTLNIEEEPRTSRKPKTQTEMKALTDSILFAFAKSRVLAVDTAVPNIAISQNLLQSIAGSSESARNWQAGLLQPLQKLSLITTIPKLTDWDLLTDNDAIDQFLQPLNDANATQLVSEALIPYLDYHGSWMVLGKWLEQFCNSSLADGNNLATLEQNYAKLTTLLSQSVLIDELSNNHPDVAAEFVCLVVSQIYVCPVVSLEIFMAMKQCLAYLTGLLSSDESSLDFTPHDLQDAQLAALTETKNVRDVGLLLQVKPALGSIESAERLVESAQRLYSSGLSVVDILQLSGSSEELQAKELNKFLANETSELHSDERQWAAVLNSVYWLFDNTAYFRKMKRSSLDKAVLERIMDTRSLQVAGVFLEFSQMKASDYDLVLSQYSWGFYNKATNLDTSIGWLKSCLECLDLWDAAYISLGVSTRPDDFVKLKGLVSSFPLLLRYKVYFETGVPLTPKNLYEIHDAGKVVMKILELNLKAYLDLDRLEPLFFQLEMGFSGIKTDAEPARLRLQMMCLEYAMANQDFAFSSNLSLDLLYEPSDAAIAQIQHSWAALFQVCKYTSEDELSGGSAQLMVQLKVCSLLLLYVPVEFYGAVLAQWQLLESDLAQRHDSGTQKPRETGLSRIQRSLNSAALEVIDGNGGLISWAFGASN</sequence>
<keyword evidence="2" id="KW-0813">Transport</keyword>
<evidence type="ECO:0000256" key="3">
    <source>
        <dbReference type="ARBA" id="ARBA00022824"/>
    </source>
</evidence>
<dbReference type="PANTHER" id="PTHR40787:SF3">
    <property type="entry name" value="PROTEIN TRANSPORT PROTEIN SEC39"/>
    <property type="match status" value="1"/>
</dbReference>
<accession>W6MX58</accession>
<reference evidence="6" key="1">
    <citation type="submission" date="2013-12" db="EMBL/GenBank/DDBJ databases">
        <authorList>
            <person name="Genoscope - CEA"/>
        </authorList>
    </citation>
    <scope>NUCLEOTIDE SEQUENCE</scope>
    <source>
        <strain evidence="6">CBS 1993</strain>
    </source>
</reference>
<dbReference type="RefSeq" id="XP_022460305.1">
    <property type="nucleotide sequence ID" value="XM_022601016.1"/>
</dbReference>
<dbReference type="GeneID" id="34521693"/>
<evidence type="ECO:0000313" key="7">
    <source>
        <dbReference type="Proteomes" id="UP000019384"/>
    </source>
</evidence>
<dbReference type="OrthoDB" id="342024at2759"/>
<name>W6MX58_9ASCO</name>
<dbReference type="GO" id="GO:0015031">
    <property type="term" value="P:protein transport"/>
    <property type="evidence" value="ECO:0007669"/>
    <property type="project" value="UniProtKB-KW"/>
</dbReference>
<keyword evidence="4" id="KW-0653">Protein transport</keyword>
<evidence type="ECO:0000256" key="4">
    <source>
        <dbReference type="ARBA" id="ARBA00022927"/>
    </source>
</evidence>
<dbReference type="EMBL" id="HG793129">
    <property type="protein sequence ID" value="CDK28315.1"/>
    <property type="molecule type" value="Genomic_DNA"/>
</dbReference>
<dbReference type="Pfam" id="PF08314">
    <property type="entry name" value="Sec39"/>
    <property type="match status" value="1"/>
</dbReference>
<keyword evidence="3" id="KW-0256">Endoplasmic reticulum</keyword>
<proteinExistence type="predicted"/>
<organism evidence="6 7">
    <name type="scientific">Kuraishia capsulata CBS 1993</name>
    <dbReference type="NCBI Taxonomy" id="1382522"/>
    <lineage>
        <taxon>Eukaryota</taxon>
        <taxon>Fungi</taxon>
        <taxon>Dikarya</taxon>
        <taxon>Ascomycota</taxon>
        <taxon>Saccharomycotina</taxon>
        <taxon>Pichiomycetes</taxon>
        <taxon>Pichiales</taxon>
        <taxon>Pichiaceae</taxon>
        <taxon>Kuraishia</taxon>
    </lineage>
</organism>
<dbReference type="STRING" id="1382522.W6MX58"/>
<keyword evidence="7" id="KW-1185">Reference proteome</keyword>
<gene>
    <name evidence="6" type="ORF">KUCA_T00004297001</name>
</gene>